<feature type="compositionally biased region" description="Polar residues" evidence="1">
    <location>
        <begin position="165"/>
        <end position="191"/>
    </location>
</feature>
<reference evidence="3" key="2">
    <citation type="submission" date="2020-05" db="UniProtKB">
        <authorList>
            <consortium name="EnsemblMetazoa"/>
        </authorList>
    </citation>
    <scope>IDENTIFICATION</scope>
    <source>
        <strain evidence="3">A-37</strain>
    </source>
</reference>
<dbReference type="AlphaFoldDB" id="A0A182MIQ2"/>
<evidence type="ECO:0000313" key="4">
    <source>
        <dbReference type="Proteomes" id="UP000075883"/>
    </source>
</evidence>
<proteinExistence type="predicted"/>
<dbReference type="STRING" id="139723.A0A182MIQ2"/>
<sequence>MNRFVGVLVLSALVIGALGQNDGRDAAVRDRAGNGYEVLVESSLHVRKANPAVRRNVRSVLDLLVPPEEAVLVRQKRQFGGFGASSSNANANAFNQQFGPHGFGASAANAGAQSFYNQGPGGGFGASAANSASQGFSAGPGGFSGSAGQSGSQSYKLPGDRDINLSYSGGFSVANGQPSVSQGSSISFSKK</sequence>
<keyword evidence="2" id="KW-0732">Signal</keyword>
<name>A0A182MIQ2_9DIPT</name>
<evidence type="ECO:0008006" key="5">
    <source>
        <dbReference type="Google" id="ProtNLM"/>
    </source>
</evidence>
<feature type="region of interest" description="Disordered" evidence="1">
    <location>
        <begin position="140"/>
        <end position="191"/>
    </location>
</feature>
<reference evidence="4" key="1">
    <citation type="submission" date="2013-09" db="EMBL/GenBank/DDBJ databases">
        <title>The Genome Sequence of Anopheles culicifacies species A.</title>
        <authorList>
            <consortium name="The Broad Institute Genomics Platform"/>
            <person name="Neafsey D.E."/>
            <person name="Besansky N."/>
            <person name="Howell P."/>
            <person name="Walton C."/>
            <person name="Young S.K."/>
            <person name="Zeng Q."/>
            <person name="Gargeya S."/>
            <person name="Fitzgerald M."/>
            <person name="Haas B."/>
            <person name="Abouelleil A."/>
            <person name="Allen A.W."/>
            <person name="Alvarado L."/>
            <person name="Arachchi H.M."/>
            <person name="Berlin A.M."/>
            <person name="Chapman S.B."/>
            <person name="Gainer-Dewar J."/>
            <person name="Goldberg J."/>
            <person name="Griggs A."/>
            <person name="Gujja S."/>
            <person name="Hansen M."/>
            <person name="Howarth C."/>
            <person name="Imamovic A."/>
            <person name="Ireland A."/>
            <person name="Larimer J."/>
            <person name="McCowan C."/>
            <person name="Murphy C."/>
            <person name="Pearson M."/>
            <person name="Poon T.W."/>
            <person name="Priest M."/>
            <person name="Roberts A."/>
            <person name="Saif S."/>
            <person name="Shea T."/>
            <person name="Sisk P."/>
            <person name="Sykes S."/>
            <person name="Wortman J."/>
            <person name="Nusbaum C."/>
            <person name="Birren B."/>
        </authorList>
    </citation>
    <scope>NUCLEOTIDE SEQUENCE [LARGE SCALE GENOMIC DNA]</scope>
    <source>
        <strain evidence="4">A-37</strain>
    </source>
</reference>
<dbReference type="EnsemblMetazoa" id="ACUA019225-RA">
    <property type="protein sequence ID" value="ACUA019225-PA"/>
    <property type="gene ID" value="ACUA019225"/>
</dbReference>
<protein>
    <recommendedName>
        <fullName evidence="5">Attacin C-terminal domain-containing protein</fullName>
    </recommendedName>
</protein>
<feature type="signal peptide" evidence="2">
    <location>
        <begin position="1"/>
        <end position="19"/>
    </location>
</feature>
<evidence type="ECO:0000313" key="3">
    <source>
        <dbReference type="EnsemblMetazoa" id="ACUA019225-PA"/>
    </source>
</evidence>
<keyword evidence="4" id="KW-1185">Reference proteome</keyword>
<evidence type="ECO:0000256" key="1">
    <source>
        <dbReference type="SAM" id="MobiDB-lite"/>
    </source>
</evidence>
<dbReference type="VEuPathDB" id="VectorBase:ACUA019225"/>
<organism evidence="3 4">
    <name type="scientific">Anopheles culicifacies</name>
    <dbReference type="NCBI Taxonomy" id="139723"/>
    <lineage>
        <taxon>Eukaryota</taxon>
        <taxon>Metazoa</taxon>
        <taxon>Ecdysozoa</taxon>
        <taxon>Arthropoda</taxon>
        <taxon>Hexapoda</taxon>
        <taxon>Insecta</taxon>
        <taxon>Pterygota</taxon>
        <taxon>Neoptera</taxon>
        <taxon>Endopterygota</taxon>
        <taxon>Diptera</taxon>
        <taxon>Nematocera</taxon>
        <taxon>Culicoidea</taxon>
        <taxon>Culicidae</taxon>
        <taxon>Anophelinae</taxon>
        <taxon>Anopheles</taxon>
        <taxon>culicifacies species complex</taxon>
    </lineage>
</organism>
<dbReference type="EMBL" id="AXCM01000549">
    <property type="status" value="NOT_ANNOTATED_CDS"/>
    <property type="molecule type" value="Genomic_DNA"/>
</dbReference>
<evidence type="ECO:0000256" key="2">
    <source>
        <dbReference type="SAM" id="SignalP"/>
    </source>
</evidence>
<feature type="chain" id="PRO_5008128383" description="Attacin C-terminal domain-containing protein" evidence="2">
    <location>
        <begin position="20"/>
        <end position="191"/>
    </location>
</feature>
<accession>A0A182MIQ2</accession>
<dbReference type="Proteomes" id="UP000075883">
    <property type="component" value="Unassembled WGS sequence"/>
</dbReference>